<accession>A0A382CUA4</accession>
<gene>
    <name evidence="2" type="ORF">METZ01_LOCUS182248</name>
</gene>
<proteinExistence type="predicted"/>
<dbReference type="EMBL" id="UINC01036042">
    <property type="protein sequence ID" value="SVB29394.1"/>
    <property type="molecule type" value="Genomic_DNA"/>
</dbReference>
<sequence>ELMFNHCLSTFSKLKVRVGFHANSARLMQMRERPVSNNFLFSASCHNLQELKQAEKLDVDFVYLSPVKPIEKYSEGHSLDWQGFETLVAQVSLPVYALGGMTVSDVTEVRKRGGQGIAGIRCFRT</sequence>
<protein>
    <recommendedName>
        <fullName evidence="1">Thiamine phosphate synthase/TenI domain-containing protein</fullName>
    </recommendedName>
</protein>
<dbReference type="CDD" id="cd00564">
    <property type="entry name" value="TMP_TenI"/>
    <property type="match status" value="1"/>
</dbReference>
<evidence type="ECO:0000259" key="1">
    <source>
        <dbReference type="Pfam" id="PF02581"/>
    </source>
</evidence>
<dbReference type="Pfam" id="PF02581">
    <property type="entry name" value="TMP-TENI"/>
    <property type="match status" value="1"/>
</dbReference>
<dbReference type="Gene3D" id="3.20.20.70">
    <property type="entry name" value="Aldolase class I"/>
    <property type="match status" value="1"/>
</dbReference>
<name>A0A382CUA4_9ZZZZ</name>
<dbReference type="InterPro" id="IPR022998">
    <property type="entry name" value="ThiamineP_synth_TenI"/>
</dbReference>
<feature type="domain" description="Thiamine phosphate synthase/TenI" evidence="1">
    <location>
        <begin position="34"/>
        <end position="121"/>
    </location>
</feature>
<organism evidence="2">
    <name type="scientific">marine metagenome</name>
    <dbReference type="NCBI Taxonomy" id="408172"/>
    <lineage>
        <taxon>unclassified sequences</taxon>
        <taxon>metagenomes</taxon>
        <taxon>ecological metagenomes</taxon>
    </lineage>
</organism>
<dbReference type="GO" id="GO:0009228">
    <property type="term" value="P:thiamine biosynthetic process"/>
    <property type="evidence" value="ECO:0007669"/>
    <property type="project" value="UniProtKB-KW"/>
</dbReference>
<dbReference type="InterPro" id="IPR036206">
    <property type="entry name" value="ThiamineP_synth_sf"/>
</dbReference>
<evidence type="ECO:0000313" key="2">
    <source>
        <dbReference type="EMBL" id="SVB29394.1"/>
    </source>
</evidence>
<dbReference type="InterPro" id="IPR013785">
    <property type="entry name" value="Aldolase_TIM"/>
</dbReference>
<reference evidence="2" key="1">
    <citation type="submission" date="2018-05" db="EMBL/GenBank/DDBJ databases">
        <authorList>
            <person name="Lanie J.A."/>
            <person name="Ng W.-L."/>
            <person name="Kazmierczak K.M."/>
            <person name="Andrzejewski T.M."/>
            <person name="Davidsen T.M."/>
            <person name="Wayne K.J."/>
            <person name="Tettelin H."/>
            <person name="Glass J.I."/>
            <person name="Rusch D."/>
            <person name="Podicherti R."/>
            <person name="Tsui H.-C.T."/>
            <person name="Winkler M.E."/>
        </authorList>
    </citation>
    <scope>NUCLEOTIDE SEQUENCE</scope>
</reference>
<dbReference type="SUPFAM" id="SSF51391">
    <property type="entry name" value="Thiamin phosphate synthase"/>
    <property type="match status" value="1"/>
</dbReference>
<dbReference type="AlphaFoldDB" id="A0A382CUA4"/>
<feature type="non-terminal residue" evidence="2">
    <location>
        <position position="1"/>
    </location>
</feature>